<feature type="domain" description="Helicase-associated" evidence="2">
    <location>
        <begin position="524"/>
        <end position="596"/>
    </location>
</feature>
<dbReference type="Pfam" id="PF03457">
    <property type="entry name" value="HA"/>
    <property type="match status" value="3"/>
</dbReference>
<dbReference type="GeneID" id="20089478"/>
<dbReference type="eggNOG" id="ENOG502S0TY">
    <property type="taxonomic scope" value="Eukaryota"/>
</dbReference>
<dbReference type="PANTHER" id="PTHR37066:SF1">
    <property type="entry name" value="LNS2_PITP DOMAIN-CONTAINING PROTEIN"/>
    <property type="match status" value="1"/>
</dbReference>
<evidence type="ECO:0000313" key="3">
    <source>
        <dbReference type="EMBL" id="ETV93660.1"/>
    </source>
</evidence>
<dbReference type="Gene3D" id="6.10.140.530">
    <property type="match status" value="1"/>
</dbReference>
<dbReference type="VEuPathDB" id="FungiDB:H310_12428"/>
<dbReference type="STRING" id="157072.A0A024THL5"/>
<feature type="chain" id="PRO_5001534753" description="Helicase-associated domain-containing protein" evidence="1">
    <location>
        <begin position="34"/>
        <end position="601"/>
    </location>
</feature>
<dbReference type="InterPro" id="IPR005114">
    <property type="entry name" value="Helicase_assoc"/>
</dbReference>
<name>A0A024THL5_9STRA</name>
<proteinExistence type="predicted"/>
<feature type="domain" description="Helicase-associated" evidence="2">
    <location>
        <begin position="203"/>
        <end position="274"/>
    </location>
</feature>
<evidence type="ECO:0000256" key="1">
    <source>
        <dbReference type="SAM" id="SignalP"/>
    </source>
</evidence>
<dbReference type="EMBL" id="KI913990">
    <property type="protein sequence ID" value="ETV93660.1"/>
    <property type="molecule type" value="Genomic_DNA"/>
</dbReference>
<keyword evidence="1" id="KW-0732">Signal</keyword>
<dbReference type="OrthoDB" id="70932at2759"/>
<feature type="domain" description="Helicase-associated" evidence="2">
    <location>
        <begin position="449"/>
        <end position="518"/>
    </location>
</feature>
<dbReference type="PANTHER" id="PTHR37066">
    <property type="entry name" value="HELICASE-ASSOCIATED"/>
    <property type="match status" value="1"/>
</dbReference>
<dbReference type="RefSeq" id="XP_008877701.1">
    <property type="nucleotide sequence ID" value="XM_008879479.1"/>
</dbReference>
<sequence length="601" mass="69389">MFGAAVWRRARRPISVVWMPWLDPLCAMVSTTATPVKSKVRKPLYTLEKQRQLLEVVRAVHEEAGRPSTISIKARFRVPFSEKYPIELHGARFPVSELRKEKREGRLDMQIVAGLDAIGFVWDYDEYQWQQTQFALTKYKEIHGDLLVHFNFDVPTGDVQWPRELWAKKLGSVVHHLRTSKASLLSDKKQWLNDVGFVWDAPELHWNANLSALKTYKAIHGHLTVPTPFIVPHQDAQWPRAMWGLKLGTVVSNLRNAASTLLPQKRDALNDLGFVWRLVERGVGPSPPASISLDKQTQILQVVECQRAQQPHTKFVNLPSRFKVPTTASWPRHLHKCVVDISTFRRAYNEGRLQPSIVQALDAIHFVWNDQNHQWNLKLEALAIYRATYHDVLVGQDFVIPPDDSTWPVYLWGKKLGAAVLDFRLSQQHLSQAQRDELDAIGFVWDAIEDQWQVNYAGLATYKSIYGHLQVPQAFVVPDNDPKWPPKLWNTRLASVVHHLRHCNLANERRDALDALGFVWNPLEVQWNRNLRALAWFKTMHGHVRIPRKFVVPDQSPTWPQDLWNMKLGMTAFNLRIRSRQDGYPANRLDQLSQLGLIEPN</sequence>
<protein>
    <recommendedName>
        <fullName evidence="2">Helicase-associated domain-containing protein</fullName>
    </recommendedName>
</protein>
<dbReference type="AlphaFoldDB" id="A0A024THL5"/>
<feature type="signal peptide" evidence="1">
    <location>
        <begin position="1"/>
        <end position="33"/>
    </location>
</feature>
<evidence type="ECO:0000259" key="2">
    <source>
        <dbReference type="Pfam" id="PF03457"/>
    </source>
</evidence>
<organism evidence="3">
    <name type="scientific">Aphanomyces invadans</name>
    <dbReference type="NCBI Taxonomy" id="157072"/>
    <lineage>
        <taxon>Eukaryota</taxon>
        <taxon>Sar</taxon>
        <taxon>Stramenopiles</taxon>
        <taxon>Oomycota</taxon>
        <taxon>Saprolegniomycetes</taxon>
        <taxon>Saprolegniales</taxon>
        <taxon>Verrucalvaceae</taxon>
        <taxon>Aphanomyces</taxon>
    </lineage>
</organism>
<accession>A0A024THL5</accession>
<reference evidence="3" key="1">
    <citation type="submission" date="2013-12" db="EMBL/GenBank/DDBJ databases">
        <title>The Genome Sequence of Aphanomyces invadans NJM9701.</title>
        <authorList>
            <consortium name="The Broad Institute Genomics Platform"/>
            <person name="Russ C."/>
            <person name="Tyler B."/>
            <person name="van West P."/>
            <person name="Dieguez-Uribeondo J."/>
            <person name="Young S.K."/>
            <person name="Zeng Q."/>
            <person name="Gargeya S."/>
            <person name="Fitzgerald M."/>
            <person name="Abouelleil A."/>
            <person name="Alvarado L."/>
            <person name="Chapman S.B."/>
            <person name="Gainer-Dewar J."/>
            <person name="Goldberg J."/>
            <person name="Griggs A."/>
            <person name="Gujja S."/>
            <person name="Hansen M."/>
            <person name="Howarth C."/>
            <person name="Imamovic A."/>
            <person name="Ireland A."/>
            <person name="Larimer J."/>
            <person name="McCowan C."/>
            <person name="Murphy C."/>
            <person name="Pearson M."/>
            <person name="Poon T.W."/>
            <person name="Priest M."/>
            <person name="Roberts A."/>
            <person name="Saif S."/>
            <person name="Shea T."/>
            <person name="Sykes S."/>
            <person name="Wortman J."/>
            <person name="Nusbaum C."/>
            <person name="Birren B."/>
        </authorList>
    </citation>
    <scope>NUCLEOTIDE SEQUENCE [LARGE SCALE GENOMIC DNA]</scope>
    <source>
        <strain evidence="3">NJM9701</strain>
    </source>
</reference>
<gene>
    <name evidence="3" type="ORF">H310_12428</name>
</gene>